<evidence type="ECO:0000313" key="2">
    <source>
        <dbReference type="Proteomes" id="UP000192639"/>
    </source>
</evidence>
<dbReference type="VEuPathDB" id="MicrosporidiaDB:ECANGB1_670"/>
<gene>
    <name evidence="1" type="ORF">ECANGB1_670</name>
</gene>
<evidence type="ECO:0000313" key="1">
    <source>
        <dbReference type="EMBL" id="ORD94476.1"/>
    </source>
</evidence>
<protein>
    <submittedName>
        <fullName evidence="1">Uncharacterized protein</fullName>
    </submittedName>
</protein>
<organism evidence="1 2">
    <name type="scientific">Enterospora canceri</name>
    <dbReference type="NCBI Taxonomy" id="1081671"/>
    <lineage>
        <taxon>Eukaryota</taxon>
        <taxon>Fungi</taxon>
        <taxon>Fungi incertae sedis</taxon>
        <taxon>Microsporidia</taxon>
        <taxon>Enterocytozoonidae</taxon>
        <taxon>Enterospora</taxon>
    </lineage>
</organism>
<comment type="caution">
    <text evidence="1">The sequence shown here is derived from an EMBL/GenBank/DDBJ whole genome shotgun (WGS) entry which is preliminary data.</text>
</comment>
<accession>A0A1Y1S7N7</accession>
<dbReference type="Proteomes" id="UP000192639">
    <property type="component" value="Unassembled WGS sequence"/>
</dbReference>
<reference evidence="1 2" key="1">
    <citation type="journal article" date="2017" name="Environ. Microbiol.">
        <title>Decay of the glycolytic pathway and adaptation to intranuclear parasitism within Enterocytozoonidae microsporidia.</title>
        <authorList>
            <person name="Wiredu Boakye D."/>
            <person name="Jaroenlak P."/>
            <person name="Prachumwat A."/>
            <person name="Williams T.A."/>
            <person name="Bateman K.S."/>
            <person name="Itsathitphaisarn O."/>
            <person name="Sritunyalucksana K."/>
            <person name="Paszkiewicz K.H."/>
            <person name="Moore K.A."/>
            <person name="Stentiford G.D."/>
            <person name="Williams B.A."/>
        </authorList>
    </citation>
    <scope>NUCLEOTIDE SEQUENCE [LARGE SCALE GENOMIC DNA]</scope>
    <source>
        <strain evidence="1 2">GB1</strain>
    </source>
</reference>
<name>A0A1Y1S7N7_9MICR</name>
<keyword evidence="2" id="KW-1185">Reference proteome</keyword>
<sequence>MKYMLFNVFKMVKASYSCDEESDNSLIRSPVTKYYTSGCSTSTFILNQHKSEQFVDPNVTDIDFQNSLIWNMSIHGNTYVVDVVDVVIDLRLKIKYGKSIRRMLRTFDQPLGADVFDYIEQFIIYNYMNSASEEGNIAVDHRPSRFERWIWWVDYEYSLKCDYKMKKTHSRVEVDKNDASRRKVERFCNKEGIKDKLNGATNKYAYNVVVDPIH</sequence>
<proteinExistence type="predicted"/>
<dbReference type="EMBL" id="LWDP01000019">
    <property type="protein sequence ID" value="ORD94476.1"/>
    <property type="molecule type" value="Genomic_DNA"/>
</dbReference>
<dbReference type="AlphaFoldDB" id="A0A1Y1S7N7"/>